<keyword evidence="4" id="KW-0862">Zinc</keyword>
<dbReference type="GO" id="GO:0016491">
    <property type="term" value="F:oxidoreductase activity"/>
    <property type="evidence" value="ECO:0007669"/>
    <property type="project" value="UniProtKB-KW"/>
</dbReference>
<gene>
    <name evidence="7" type="ORF">FVP77_08215</name>
</gene>
<dbReference type="CDD" id="cd08263">
    <property type="entry name" value="Zn_ADH10"/>
    <property type="match status" value="1"/>
</dbReference>
<dbReference type="Proteomes" id="UP000321034">
    <property type="component" value="Unassembled WGS sequence"/>
</dbReference>
<dbReference type="Pfam" id="PF00107">
    <property type="entry name" value="ADH_zinc_N"/>
    <property type="match status" value="1"/>
</dbReference>
<name>A0A5C8I6L8_9MICO</name>
<dbReference type="EMBL" id="VRSV01000001">
    <property type="protein sequence ID" value="TXK13860.1"/>
    <property type="molecule type" value="Genomic_DNA"/>
</dbReference>
<feature type="domain" description="Enoyl reductase (ER)" evidence="6">
    <location>
        <begin position="8"/>
        <end position="366"/>
    </location>
</feature>
<proteinExistence type="inferred from homology"/>
<evidence type="ECO:0000256" key="4">
    <source>
        <dbReference type="ARBA" id="ARBA00022833"/>
    </source>
</evidence>
<evidence type="ECO:0000259" key="6">
    <source>
        <dbReference type="SMART" id="SM00829"/>
    </source>
</evidence>
<dbReference type="GO" id="GO:0046872">
    <property type="term" value="F:metal ion binding"/>
    <property type="evidence" value="ECO:0007669"/>
    <property type="project" value="UniProtKB-KW"/>
</dbReference>
<dbReference type="Gene3D" id="3.90.180.10">
    <property type="entry name" value="Medium-chain alcohol dehydrogenases, catalytic domain"/>
    <property type="match status" value="1"/>
</dbReference>
<dbReference type="PANTHER" id="PTHR43350">
    <property type="entry name" value="NAD-DEPENDENT ALCOHOL DEHYDROGENASE"/>
    <property type="match status" value="1"/>
</dbReference>
<dbReference type="PANTHER" id="PTHR43350:SF2">
    <property type="entry name" value="GROES-LIKE ZINC-BINDING ALCOHOL DEHYDROGENASE FAMILY PROTEIN"/>
    <property type="match status" value="1"/>
</dbReference>
<evidence type="ECO:0000256" key="5">
    <source>
        <dbReference type="ARBA" id="ARBA00023002"/>
    </source>
</evidence>
<dbReference type="InterPro" id="IPR036291">
    <property type="entry name" value="NAD(P)-bd_dom_sf"/>
</dbReference>
<comment type="cofactor">
    <cofactor evidence="1">
        <name>Zn(2+)</name>
        <dbReference type="ChEBI" id="CHEBI:29105"/>
    </cofactor>
</comment>
<dbReference type="InterPro" id="IPR013154">
    <property type="entry name" value="ADH-like_N"/>
</dbReference>
<dbReference type="Gene3D" id="3.40.50.720">
    <property type="entry name" value="NAD(P)-binding Rossmann-like Domain"/>
    <property type="match status" value="1"/>
</dbReference>
<dbReference type="Pfam" id="PF08240">
    <property type="entry name" value="ADH_N"/>
    <property type="match status" value="1"/>
</dbReference>
<comment type="caution">
    <text evidence="7">The sequence shown here is derived from an EMBL/GenBank/DDBJ whole genome shotgun (WGS) entry which is preliminary data.</text>
</comment>
<dbReference type="AlphaFoldDB" id="A0A5C8I6L8"/>
<keyword evidence="5" id="KW-0560">Oxidoreductase</keyword>
<reference evidence="7 8" key="1">
    <citation type="submission" date="2019-08" db="EMBL/GenBank/DDBJ databases">
        <authorList>
            <person name="Dong K."/>
        </authorList>
    </citation>
    <scope>NUCLEOTIDE SEQUENCE [LARGE SCALE GENOMIC DNA]</scope>
    <source>
        <strain evidence="7 8">JCM14558</strain>
    </source>
</reference>
<comment type="similarity">
    <text evidence="2">Belongs to the zinc-containing alcohol dehydrogenase family.</text>
</comment>
<protein>
    <submittedName>
        <fullName evidence="7">Zinc-binding dehydrogenase</fullName>
    </submittedName>
</protein>
<dbReference type="OrthoDB" id="334894at2"/>
<dbReference type="InterPro" id="IPR020843">
    <property type="entry name" value="ER"/>
</dbReference>
<dbReference type="SMART" id="SM00829">
    <property type="entry name" value="PKS_ER"/>
    <property type="match status" value="1"/>
</dbReference>
<evidence type="ECO:0000256" key="1">
    <source>
        <dbReference type="ARBA" id="ARBA00001947"/>
    </source>
</evidence>
<evidence type="ECO:0000313" key="7">
    <source>
        <dbReference type="EMBL" id="TXK13860.1"/>
    </source>
</evidence>
<dbReference type="SUPFAM" id="SSF51735">
    <property type="entry name" value="NAD(P)-binding Rossmann-fold domains"/>
    <property type="match status" value="1"/>
</dbReference>
<sequence>MRAAVLRGDAAALEVMDIPVPVARAGEALVKIIACGVCHTDLHVMKGEVAFPRPAVLGHEITGTIVSLGEGTTDARGLSEGDTVVGAFIMPCTECRYCLQGRDDMCENFFAQNRLRGTLYDGESRLRLGDGSFLAMYSMGGLAEYSVVPLSALARLPENLDPVTSSVLGCAAFTAYGAVRRAGALGEGQSAAVVAVGGIGSGVIQVAVAAGAYPVIAIDVADDKLDAALALGATHAVNSRENDVVAAVREITDGRGVDVAFEALGRPETFRQAVSLLADGGRMVAIGIAAGSATADVEITPLVRRGYTITGSFGARTREDLPAVVELAAGGGFDADRLVTRRYALADVDEAFQALARGEITGRAVIVME</sequence>
<organism evidence="7 8">
    <name type="scientific">Microbacterium hatanonis</name>
    <dbReference type="NCBI Taxonomy" id="404366"/>
    <lineage>
        <taxon>Bacteria</taxon>
        <taxon>Bacillati</taxon>
        <taxon>Actinomycetota</taxon>
        <taxon>Actinomycetes</taxon>
        <taxon>Micrococcales</taxon>
        <taxon>Microbacteriaceae</taxon>
        <taxon>Microbacterium</taxon>
    </lineage>
</organism>
<dbReference type="InterPro" id="IPR013149">
    <property type="entry name" value="ADH-like_C"/>
</dbReference>
<keyword evidence="3" id="KW-0479">Metal-binding</keyword>
<dbReference type="InterPro" id="IPR011032">
    <property type="entry name" value="GroES-like_sf"/>
</dbReference>
<evidence type="ECO:0000313" key="8">
    <source>
        <dbReference type="Proteomes" id="UP000321034"/>
    </source>
</evidence>
<evidence type="ECO:0000256" key="3">
    <source>
        <dbReference type="ARBA" id="ARBA00022723"/>
    </source>
</evidence>
<evidence type="ECO:0000256" key="2">
    <source>
        <dbReference type="ARBA" id="ARBA00008072"/>
    </source>
</evidence>
<keyword evidence="8" id="KW-1185">Reference proteome</keyword>
<accession>A0A5C8I6L8</accession>
<dbReference type="SUPFAM" id="SSF50129">
    <property type="entry name" value="GroES-like"/>
    <property type="match status" value="1"/>
</dbReference>